<evidence type="ECO:0000256" key="8">
    <source>
        <dbReference type="SAM" id="MobiDB-lite"/>
    </source>
</evidence>
<accession>A0A9P4JGG4</accession>
<dbReference type="OrthoDB" id="441517at2759"/>
<dbReference type="Proteomes" id="UP000799536">
    <property type="component" value="Unassembled WGS sequence"/>
</dbReference>
<sequence length="382" mass="40894">MSGNGSKPSIPAWQRVEATPPSPPPSEELAQPLPESPSETSTDESTEKTSQPEDSSLLQQASRFLENPSIRDAPREKKVTFLQSKGVSTEDINSLLGEGQEQGKIGDMSAEGQKTWSKTPATQPASKPPPREVPPIVTYPEFLAQPSAPPPLITTDRIMKTAYISGGLAATLYGLSKYIVTPMTENLTQSRHDFAQHVQNQLSNLNSRLGNIVSVDPANKVKATSSEAGDVADCISEADSDPTELFHRDFGTQTSPSLSRRPSISDSSGAPDVGSVIAHTNRLKILTSHIRELGATQSSSSSSSQGVKTQLTDLSTYLSEMSYQNTYYTGMGGLYTGSGYGLKLKNGKDDQIEACKADIRAVKGVLLSSRNFPSGGRTMGRT</sequence>
<proteinExistence type="inferred from homology"/>
<comment type="function">
    <text evidence="7">Component of the PEX13-PEX14 docking complex, a translocon channel that specifically mediates the import of peroxisomal cargo proteins bound to PEX5 receptor. The PEX13-PEX14 docking complex forms a large import pore which can be opened to a diameter of about 9 nm. Mechanistically, PEX5 receptor along with cargo proteins associates with the PEX14 subunit of the PEX13-PEX14 docking complex in the cytosol, leading to the insertion of the receptor into the organelle membrane with the concomitant translocation of the cargo into the peroxisome matrix.</text>
</comment>
<keyword evidence="2" id="KW-0811">Translocation</keyword>
<evidence type="ECO:0000256" key="3">
    <source>
        <dbReference type="ARBA" id="ARBA00023140"/>
    </source>
</evidence>
<evidence type="ECO:0000259" key="9">
    <source>
        <dbReference type="Pfam" id="PF04695"/>
    </source>
</evidence>
<dbReference type="Pfam" id="PF04695">
    <property type="entry name" value="Pex14_N"/>
    <property type="match status" value="1"/>
</dbReference>
<dbReference type="PANTHER" id="PTHR23058:SF5">
    <property type="entry name" value="PEROXISOMAL MEMBRANE PROTEIN PEX14"/>
    <property type="match status" value="1"/>
</dbReference>
<comment type="subcellular location">
    <subcellularLocation>
        <location evidence="6 7">Peroxisome membrane</location>
    </subcellularLocation>
</comment>
<feature type="compositionally biased region" description="Polar residues" evidence="8">
    <location>
        <begin position="81"/>
        <end position="92"/>
    </location>
</feature>
<evidence type="ECO:0000313" key="11">
    <source>
        <dbReference type="Proteomes" id="UP000799536"/>
    </source>
</evidence>
<name>A0A9P4JGG4_9PLEO</name>
<dbReference type="InterPro" id="IPR025655">
    <property type="entry name" value="PEX14"/>
</dbReference>
<keyword evidence="7" id="KW-0472">Membrane</keyword>
<dbReference type="PANTHER" id="PTHR23058">
    <property type="entry name" value="PEROXISOMAL MEMBRANE PROTEIN PEX14"/>
    <property type="match status" value="1"/>
</dbReference>
<dbReference type="AlphaFoldDB" id="A0A9P4JGG4"/>
<feature type="compositionally biased region" description="Low complexity" evidence="8">
    <location>
        <begin position="255"/>
        <end position="268"/>
    </location>
</feature>
<dbReference type="GO" id="GO:0005102">
    <property type="term" value="F:signaling receptor binding"/>
    <property type="evidence" value="ECO:0007669"/>
    <property type="project" value="TreeGrafter"/>
</dbReference>
<evidence type="ECO:0000256" key="7">
    <source>
        <dbReference type="RuleBase" id="RU367032"/>
    </source>
</evidence>
<evidence type="ECO:0000256" key="4">
    <source>
        <dbReference type="ARBA" id="ARBA00029502"/>
    </source>
</evidence>
<evidence type="ECO:0000256" key="5">
    <source>
        <dbReference type="ARBA" id="ARBA00029691"/>
    </source>
</evidence>
<comment type="similarity">
    <text evidence="1 7">Belongs to the peroxin-14 family.</text>
</comment>
<evidence type="ECO:0000256" key="1">
    <source>
        <dbReference type="ARBA" id="ARBA00005443"/>
    </source>
</evidence>
<protein>
    <recommendedName>
        <fullName evidence="4 7">Peroxisomal membrane protein PEX14</fullName>
    </recommendedName>
    <alternativeName>
        <fullName evidence="5 7">Peroxin-14</fullName>
    </alternativeName>
</protein>
<reference evidence="10" key="1">
    <citation type="journal article" date="2020" name="Stud. Mycol.">
        <title>101 Dothideomycetes genomes: a test case for predicting lifestyles and emergence of pathogens.</title>
        <authorList>
            <person name="Haridas S."/>
            <person name="Albert R."/>
            <person name="Binder M."/>
            <person name="Bloem J."/>
            <person name="Labutti K."/>
            <person name="Salamov A."/>
            <person name="Andreopoulos B."/>
            <person name="Baker S."/>
            <person name="Barry K."/>
            <person name="Bills G."/>
            <person name="Bluhm B."/>
            <person name="Cannon C."/>
            <person name="Castanera R."/>
            <person name="Culley D."/>
            <person name="Daum C."/>
            <person name="Ezra D."/>
            <person name="Gonzalez J."/>
            <person name="Henrissat B."/>
            <person name="Kuo A."/>
            <person name="Liang C."/>
            <person name="Lipzen A."/>
            <person name="Lutzoni F."/>
            <person name="Magnuson J."/>
            <person name="Mondo S."/>
            <person name="Nolan M."/>
            <person name="Ohm R."/>
            <person name="Pangilinan J."/>
            <person name="Park H.-J."/>
            <person name="Ramirez L."/>
            <person name="Alfaro M."/>
            <person name="Sun H."/>
            <person name="Tritt A."/>
            <person name="Yoshinaga Y."/>
            <person name="Zwiers L.-H."/>
            <person name="Turgeon B."/>
            <person name="Goodwin S."/>
            <person name="Spatafora J."/>
            <person name="Crous P."/>
            <person name="Grigoriev I."/>
        </authorList>
    </citation>
    <scope>NUCLEOTIDE SEQUENCE</scope>
    <source>
        <strain evidence="10">ATCC 74209</strain>
    </source>
</reference>
<evidence type="ECO:0000256" key="6">
    <source>
        <dbReference type="ARBA" id="ARBA00046271"/>
    </source>
</evidence>
<feature type="region of interest" description="Disordered" evidence="8">
    <location>
        <begin position="246"/>
        <end position="273"/>
    </location>
</feature>
<dbReference type="EMBL" id="ML994120">
    <property type="protein sequence ID" value="KAF2198760.1"/>
    <property type="molecule type" value="Genomic_DNA"/>
</dbReference>
<feature type="compositionally biased region" description="Polar residues" evidence="8">
    <location>
        <begin position="112"/>
        <end position="125"/>
    </location>
</feature>
<feature type="region of interest" description="Disordered" evidence="8">
    <location>
        <begin position="1"/>
        <end position="132"/>
    </location>
</feature>
<evidence type="ECO:0000313" key="10">
    <source>
        <dbReference type="EMBL" id="KAF2198760.1"/>
    </source>
</evidence>
<dbReference type="Gene3D" id="1.10.10.10">
    <property type="entry name" value="Winged helix-like DNA-binding domain superfamily/Winged helix DNA-binding domain"/>
    <property type="match status" value="1"/>
</dbReference>
<dbReference type="InterPro" id="IPR036388">
    <property type="entry name" value="WH-like_DNA-bd_sf"/>
</dbReference>
<keyword evidence="7" id="KW-0653">Protein transport</keyword>
<evidence type="ECO:0000256" key="2">
    <source>
        <dbReference type="ARBA" id="ARBA00023010"/>
    </source>
</evidence>
<keyword evidence="3 7" id="KW-0576">Peroxisome</keyword>
<gene>
    <name evidence="10" type="ORF">GQ43DRAFT_450766</name>
</gene>
<dbReference type="GO" id="GO:0016560">
    <property type="term" value="P:protein import into peroxisome matrix, docking"/>
    <property type="evidence" value="ECO:0007669"/>
    <property type="project" value="UniProtKB-UniRule"/>
</dbReference>
<feature type="compositionally biased region" description="Low complexity" evidence="8">
    <location>
        <begin position="27"/>
        <end position="40"/>
    </location>
</feature>
<organism evidence="10 11">
    <name type="scientific">Delitschia confertaspora ATCC 74209</name>
    <dbReference type="NCBI Taxonomy" id="1513339"/>
    <lineage>
        <taxon>Eukaryota</taxon>
        <taxon>Fungi</taxon>
        <taxon>Dikarya</taxon>
        <taxon>Ascomycota</taxon>
        <taxon>Pezizomycotina</taxon>
        <taxon>Dothideomycetes</taxon>
        <taxon>Pleosporomycetidae</taxon>
        <taxon>Pleosporales</taxon>
        <taxon>Delitschiaceae</taxon>
        <taxon>Delitschia</taxon>
    </lineage>
</organism>
<dbReference type="GO" id="GO:1990429">
    <property type="term" value="C:peroxisomal importomer complex"/>
    <property type="evidence" value="ECO:0007669"/>
    <property type="project" value="TreeGrafter"/>
</dbReference>
<comment type="caution">
    <text evidence="10">The sequence shown here is derived from an EMBL/GenBank/DDBJ whole genome shotgun (WGS) entry which is preliminary data.</text>
</comment>
<keyword evidence="11" id="KW-1185">Reference proteome</keyword>
<feature type="compositionally biased region" description="Polar residues" evidence="8">
    <location>
        <begin position="52"/>
        <end position="62"/>
    </location>
</feature>
<keyword evidence="7" id="KW-0813">Transport</keyword>
<feature type="domain" description="Peroxisome membrane anchor protein Pex14p N-terminal" evidence="9">
    <location>
        <begin position="54"/>
        <end position="98"/>
    </location>
</feature>
<dbReference type="InterPro" id="IPR006785">
    <property type="entry name" value="Pex14_N"/>
</dbReference>
<dbReference type="GO" id="GO:0005778">
    <property type="term" value="C:peroxisomal membrane"/>
    <property type="evidence" value="ECO:0007669"/>
    <property type="project" value="UniProtKB-SubCell"/>
</dbReference>